<keyword evidence="1 3" id="KW-0328">Glycosyltransferase</keyword>
<dbReference type="InterPro" id="IPR036320">
    <property type="entry name" value="Glycosyl_Trfase_fam3_N_dom_sf"/>
</dbReference>
<dbReference type="Pfam" id="PF00591">
    <property type="entry name" value="Glycos_transf_3"/>
    <property type="match status" value="1"/>
</dbReference>
<dbReference type="EMBL" id="JADWYK010000009">
    <property type="protein sequence ID" value="MBG8554899.1"/>
    <property type="molecule type" value="Genomic_DNA"/>
</dbReference>
<comment type="similarity">
    <text evidence="3">Belongs to the anthranilate phosphoribosyltransferase family.</text>
</comment>
<feature type="domain" description="Glycosyl transferase family 3 N-terminal" evidence="5">
    <location>
        <begin position="2"/>
        <end position="62"/>
    </location>
</feature>
<protein>
    <recommendedName>
        <fullName evidence="3">Anthranilate phosphoribosyltransferase</fullName>
        <ecNumber evidence="3">2.4.2.18</ecNumber>
    </recommendedName>
</protein>
<dbReference type="PANTHER" id="PTHR43285">
    <property type="entry name" value="ANTHRANILATE PHOSPHORIBOSYLTRANSFERASE"/>
    <property type="match status" value="1"/>
</dbReference>
<feature type="binding site" evidence="3">
    <location>
        <position position="79"/>
    </location>
    <ligand>
        <name>anthranilate</name>
        <dbReference type="ChEBI" id="CHEBI:16567"/>
        <label>1</label>
    </ligand>
</feature>
<gene>
    <name evidence="3 6" type="primary">trpD</name>
    <name evidence="6" type="ORF">I5L79_15185</name>
</gene>
<feature type="binding site" evidence="3">
    <location>
        <position position="223"/>
    </location>
    <ligand>
        <name>Mg(2+)</name>
        <dbReference type="ChEBI" id="CHEBI:18420"/>
        <label>2</label>
    </ligand>
</feature>
<feature type="binding site" evidence="3">
    <location>
        <position position="79"/>
    </location>
    <ligand>
        <name>5-phospho-alpha-D-ribose 1-diphosphate</name>
        <dbReference type="ChEBI" id="CHEBI:58017"/>
    </ligand>
</feature>
<comment type="subunit">
    <text evidence="3">Homodimer.</text>
</comment>
<sequence length="339" mass="36337">MKHLLNQLFEQQLLTHAEAREAMLRIGQGEANASEMAAFMTVYRMRPISVPELAGFREALLSLSRDPELGTRDTVDIVGTGGDGKDTLNISTLACFVVAGAGYKVTKHGNIGVSSVCGSSDVLAQLGVEFTVGNDVLKRQLEQANICFLHAPSFHPAMRHAGPIRRELGVRTFFNILGPLVNPARPRYQVAGTFSLELLRLYHYLLQQTDVRYAVVHALDGYDELSLTATAKLATPAGEQLVTAADFGLTTTLPAELAGGSTAAESARLFLQVLEGQGTRAQRDVVTANAALAIGCLEPQLSFTEAVAKARESLDSGRARQALKKLLEAARPRVAAVVG</sequence>
<feature type="domain" description="Glycosyl transferase family 3" evidence="4">
    <location>
        <begin position="73"/>
        <end position="319"/>
    </location>
</feature>
<feature type="binding site" evidence="3">
    <location>
        <position position="224"/>
    </location>
    <ligand>
        <name>Mg(2+)</name>
        <dbReference type="ChEBI" id="CHEBI:18420"/>
        <label>2</label>
    </ligand>
</feature>
<comment type="function">
    <text evidence="3">Catalyzes the transfer of the phosphoribosyl group of 5-phosphorylribose-1-pyrophosphate (PRPP) to anthranilate to yield N-(5'-phosphoribosyl)-anthranilate (PRA).</text>
</comment>
<evidence type="ECO:0000259" key="4">
    <source>
        <dbReference type="Pfam" id="PF00591"/>
    </source>
</evidence>
<evidence type="ECO:0000313" key="6">
    <source>
        <dbReference type="EMBL" id="MBG8554899.1"/>
    </source>
</evidence>
<dbReference type="InterPro" id="IPR005940">
    <property type="entry name" value="Anthranilate_Pribosyl_Tfrase"/>
</dbReference>
<evidence type="ECO:0000256" key="2">
    <source>
        <dbReference type="ARBA" id="ARBA00022679"/>
    </source>
</evidence>
<keyword evidence="3" id="KW-0460">Magnesium</keyword>
<feature type="binding site" evidence="3">
    <location>
        <position position="87"/>
    </location>
    <ligand>
        <name>5-phospho-alpha-D-ribose 1-diphosphate</name>
        <dbReference type="ChEBI" id="CHEBI:58017"/>
    </ligand>
</feature>
<dbReference type="Pfam" id="PF02885">
    <property type="entry name" value="Glycos_trans_3N"/>
    <property type="match status" value="1"/>
</dbReference>
<dbReference type="GO" id="GO:0004048">
    <property type="term" value="F:anthranilate phosphoribosyltransferase activity"/>
    <property type="evidence" value="ECO:0007669"/>
    <property type="project" value="UniProtKB-EC"/>
</dbReference>
<dbReference type="Gene3D" id="1.20.970.10">
    <property type="entry name" value="Transferase, Pyrimidine Nucleoside Phosphorylase, Chain C"/>
    <property type="match status" value="1"/>
</dbReference>
<feature type="binding site" evidence="3">
    <location>
        <position position="165"/>
    </location>
    <ligand>
        <name>anthranilate</name>
        <dbReference type="ChEBI" id="CHEBI:16567"/>
        <label>2</label>
    </ligand>
</feature>
<comment type="catalytic activity">
    <reaction evidence="3">
        <text>N-(5-phospho-beta-D-ribosyl)anthranilate + diphosphate = 5-phospho-alpha-D-ribose 1-diphosphate + anthranilate</text>
        <dbReference type="Rhea" id="RHEA:11768"/>
        <dbReference type="ChEBI" id="CHEBI:16567"/>
        <dbReference type="ChEBI" id="CHEBI:18277"/>
        <dbReference type="ChEBI" id="CHEBI:33019"/>
        <dbReference type="ChEBI" id="CHEBI:58017"/>
        <dbReference type="EC" id="2.4.2.18"/>
    </reaction>
</comment>
<comment type="pathway">
    <text evidence="3">Amino-acid biosynthesis; L-tryptophan biosynthesis; L-tryptophan from chorismate: step 2/5.</text>
</comment>
<dbReference type="SUPFAM" id="SSF47648">
    <property type="entry name" value="Nucleoside phosphorylase/phosphoribosyltransferase N-terminal domain"/>
    <property type="match status" value="1"/>
</dbReference>
<dbReference type="RefSeq" id="WP_196955915.1">
    <property type="nucleotide sequence ID" value="NZ_JADWYK010000009.1"/>
</dbReference>
<accession>A0ABS0L494</accession>
<keyword evidence="3" id="KW-0479">Metal-binding</keyword>
<feature type="binding site" evidence="3">
    <location>
        <begin position="89"/>
        <end position="92"/>
    </location>
    <ligand>
        <name>5-phospho-alpha-D-ribose 1-diphosphate</name>
        <dbReference type="ChEBI" id="CHEBI:58017"/>
    </ligand>
</feature>
<keyword evidence="3" id="KW-0028">Amino-acid biosynthesis</keyword>
<dbReference type="InterPro" id="IPR000312">
    <property type="entry name" value="Glycosyl_Trfase_fam3"/>
</dbReference>
<dbReference type="Gene3D" id="3.40.1030.10">
    <property type="entry name" value="Nucleoside phosphorylase/phosphoribosyltransferase catalytic domain"/>
    <property type="match status" value="1"/>
</dbReference>
<keyword evidence="7" id="KW-1185">Reference proteome</keyword>
<feature type="binding site" evidence="3">
    <location>
        <position position="110"/>
    </location>
    <ligand>
        <name>anthranilate</name>
        <dbReference type="ChEBI" id="CHEBI:16567"/>
        <label>1</label>
    </ligand>
</feature>
<evidence type="ECO:0000313" key="7">
    <source>
        <dbReference type="Proteomes" id="UP000601099"/>
    </source>
</evidence>
<comment type="cofactor">
    <cofactor evidence="3">
        <name>Mg(2+)</name>
        <dbReference type="ChEBI" id="CHEBI:18420"/>
    </cofactor>
    <text evidence="3">Binds 2 magnesium ions per monomer.</text>
</comment>
<comment type="caution">
    <text evidence="6">The sequence shown here is derived from an EMBL/GenBank/DDBJ whole genome shotgun (WGS) entry which is preliminary data.</text>
</comment>
<organism evidence="6 7">
    <name type="scientific">Hymenobacter guriensis</name>
    <dbReference type="NCBI Taxonomy" id="2793065"/>
    <lineage>
        <taxon>Bacteria</taxon>
        <taxon>Pseudomonadati</taxon>
        <taxon>Bacteroidota</taxon>
        <taxon>Cytophagia</taxon>
        <taxon>Cytophagales</taxon>
        <taxon>Hymenobacteraceae</taxon>
        <taxon>Hymenobacter</taxon>
    </lineage>
</organism>
<comment type="caution">
    <text evidence="3">Lacks conserved residue(s) required for the propagation of feature annotation.</text>
</comment>
<keyword evidence="2 3" id="KW-0808">Transferase</keyword>
<dbReference type="EC" id="2.4.2.18" evidence="3"/>
<feature type="binding site" evidence="3">
    <location>
        <begin position="82"/>
        <end position="83"/>
    </location>
    <ligand>
        <name>5-phospho-alpha-D-ribose 1-diphosphate</name>
        <dbReference type="ChEBI" id="CHEBI:58017"/>
    </ligand>
</feature>
<proteinExistence type="inferred from homology"/>
<keyword evidence="3" id="KW-0822">Tryptophan biosynthesis</keyword>
<dbReference type="NCBIfam" id="TIGR01245">
    <property type="entry name" value="trpD"/>
    <property type="match status" value="1"/>
</dbReference>
<dbReference type="SUPFAM" id="SSF52418">
    <property type="entry name" value="Nucleoside phosphorylase/phosphoribosyltransferase catalytic domain"/>
    <property type="match status" value="1"/>
</dbReference>
<name>A0ABS0L494_9BACT</name>
<feature type="binding site" evidence="3">
    <location>
        <position position="224"/>
    </location>
    <ligand>
        <name>Mg(2+)</name>
        <dbReference type="ChEBI" id="CHEBI:18420"/>
        <label>1</label>
    </ligand>
</feature>
<feature type="binding site" evidence="3">
    <location>
        <begin position="107"/>
        <end position="115"/>
    </location>
    <ligand>
        <name>5-phospho-alpha-D-ribose 1-diphosphate</name>
        <dbReference type="ChEBI" id="CHEBI:58017"/>
    </ligand>
</feature>
<dbReference type="HAMAP" id="MF_00211">
    <property type="entry name" value="TrpD"/>
    <property type="match status" value="1"/>
</dbReference>
<evidence type="ECO:0000259" key="5">
    <source>
        <dbReference type="Pfam" id="PF02885"/>
    </source>
</evidence>
<dbReference type="InterPro" id="IPR035902">
    <property type="entry name" value="Nuc_phospho_transferase"/>
</dbReference>
<feature type="binding site" evidence="3">
    <location>
        <position position="91"/>
    </location>
    <ligand>
        <name>Mg(2+)</name>
        <dbReference type="ChEBI" id="CHEBI:18420"/>
        <label>1</label>
    </ligand>
</feature>
<reference evidence="6 7" key="1">
    <citation type="submission" date="2020-11" db="EMBL/GenBank/DDBJ databases">
        <title>Hymenobacter sp.</title>
        <authorList>
            <person name="Kim M.K."/>
        </authorList>
    </citation>
    <scope>NUCLEOTIDE SEQUENCE [LARGE SCALE GENOMIC DNA]</scope>
    <source>
        <strain evidence="6 7">BT594</strain>
    </source>
</reference>
<dbReference type="PANTHER" id="PTHR43285:SF2">
    <property type="entry name" value="ANTHRANILATE PHOSPHORIBOSYLTRANSFERASE"/>
    <property type="match status" value="1"/>
</dbReference>
<evidence type="ECO:0000256" key="3">
    <source>
        <dbReference type="HAMAP-Rule" id="MF_00211"/>
    </source>
</evidence>
<evidence type="ECO:0000256" key="1">
    <source>
        <dbReference type="ARBA" id="ARBA00022676"/>
    </source>
</evidence>
<dbReference type="InterPro" id="IPR017459">
    <property type="entry name" value="Glycosyl_Trfase_fam3_N_dom"/>
</dbReference>
<feature type="binding site" evidence="3">
    <location>
        <position position="119"/>
    </location>
    <ligand>
        <name>5-phospho-alpha-D-ribose 1-diphosphate</name>
        <dbReference type="ChEBI" id="CHEBI:58017"/>
    </ligand>
</feature>
<keyword evidence="3" id="KW-0057">Aromatic amino acid biosynthesis</keyword>
<dbReference type="Proteomes" id="UP000601099">
    <property type="component" value="Unassembled WGS sequence"/>
</dbReference>